<evidence type="ECO:0000313" key="2">
    <source>
        <dbReference type="EMBL" id="THD22719.1"/>
    </source>
</evidence>
<dbReference type="PROSITE" id="PS50176">
    <property type="entry name" value="ARM_REPEAT"/>
    <property type="match status" value="1"/>
</dbReference>
<dbReference type="SUPFAM" id="SSF48371">
    <property type="entry name" value="ARM repeat"/>
    <property type="match status" value="2"/>
</dbReference>
<reference evidence="2" key="1">
    <citation type="submission" date="2019-03" db="EMBL/GenBank/DDBJ databases">
        <title>Improved annotation for the trematode Fasciola hepatica.</title>
        <authorList>
            <person name="Choi Y.-J."/>
            <person name="Martin J."/>
            <person name="Mitreva M."/>
        </authorList>
    </citation>
    <scope>NUCLEOTIDE SEQUENCE [LARGE SCALE GENOMIC DNA]</scope>
</reference>
<gene>
    <name evidence="2" type="ORF">D915_006536</name>
</gene>
<feature type="region of interest" description="Disordered" evidence="1">
    <location>
        <begin position="25"/>
        <end position="57"/>
    </location>
</feature>
<feature type="compositionally biased region" description="Polar residues" evidence="1">
    <location>
        <begin position="540"/>
        <end position="552"/>
    </location>
</feature>
<dbReference type="AlphaFoldDB" id="A0A2H1C844"/>
<dbReference type="PANTHER" id="PTHR46241">
    <property type="entry name" value="ARMADILLO REPEAT-CONTAINING PROTEIN 4 ARMC4"/>
    <property type="match status" value="1"/>
</dbReference>
<dbReference type="EMBL" id="JXXN02002577">
    <property type="protein sequence ID" value="THD22719.1"/>
    <property type="molecule type" value="Genomic_DNA"/>
</dbReference>
<keyword evidence="3" id="KW-1185">Reference proteome</keyword>
<feature type="compositionally biased region" description="Low complexity" evidence="1">
    <location>
        <begin position="29"/>
        <end position="57"/>
    </location>
</feature>
<protein>
    <submittedName>
        <fullName evidence="2">Armadillo repeat-containing protein 4</fullName>
    </submittedName>
</protein>
<dbReference type="PANTHER" id="PTHR46241:SF1">
    <property type="entry name" value="OUTER DYNEIN ARM-DOCKING COMPLEX SUBUNIT 2"/>
    <property type="match status" value="1"/>
</dbReference>
<dbReference type="InterPro" id="IPR011989">
    <property type="entry name" value="ARM-like"/>
</dbReference>
<dbReference type="Gene3D" id="1.25.10.10">
    <property type="entry name" value="Leucine-rich Repeat Variant"/>
    <property type="match status" value="2"/>
</dbReference>
<comment type="caution">
    <text evidence="2">The sequence shown here is derived from an EMBL/GenBank/DDBJ whole genome shotgun (WGS) entry which is preliminary data.</text>
</comment>
<proteinExistence type="predicted"/>
<organism evidence="2 3">
    <name type="scientific">Fasciola hepatica</name>
    <name type="common">Liver fluke</name>
    <dbReference type="NCBI Taxonomy" id="6192"/>
    <lineage>
        <taxon>Eukaryota</taxon>
        <taxon>Metazoa</taxon>
        <taxon>Spiralia</taxon>
        <taxon>Lophotrochozoa</taxon>
        <taxon>Platyhelminthes</taxon>
        <taxon>Trematoda</taxon>
        <taxon>Digenea</taxon>
        <taxon>Plagiorchiida</taxon>
        <taxon>Echinostomata</taxon>
        <taxon>Echinostomatoidea</taxon>
        <taxon>Fasciolidae</taxon>
        <taxon>Fasciola</taxon>
    </lineage>
</organism>
<evidence type="ECO:0000256" key="1">
    <source>
        <dbReference type="SAM" id="MobiDB-lite"/>
    </source>
</evidence>
<dbReference type="Proteomes" id="UP000230066">
    <property type="component" value="Unassembled WGS sequence"/>
</dbReference>
<evidence type="ECO:0000313" key="3">
    <source>
        <dbReference type="Proteomes" id="UP000230066"/>
    </source>
</evidence>
<name>A0A2H1C844_FASHE</name>
<dbReference type="InterPro" id="IPR000225">
    <property type="entry name" value="Armadillo"/>
</dbReference>
<feature type="region of interest" description="Disordered" evidence="1">
    <location>
        <begin position="533"/>
        <end position="558"/>
    </location>
</feature>
<accession>A0A2H1C844</accession>
<dbReference type="SMART" id="SM00185">
    <property type="entry name" value="ARM"/>
    <property type="match status" value="8"/>
</dbReference>
<sequence>MDSVHDDIWLPPIQKNGESHLTTLSKVDTSSSTDQISSGSTLSTNSASSTSSRKTPSMTTIIREWHNHNTQLKYVLGTDRNQNAESLGFVQQRFNRYASKSIQKRPYEEVVNTLKKLGNKGRFTDFITRERTRHPKIKQVAFNDFYKLDMSSLQQEMRETLDPELQETEASPFAHEIDEELQRRDFEEFIVLQSISPSEMGHLYFKIIKLFRYVSITNVQGTLIALLSLNRLIKRSPEVVQAVEESDGIALLLNLLDCKILSVQLASMQLLSSLFQVMYLRRMAIAYGAVQVLVELLLESDDNVQVMTSDLLADLALLSEARQIIPQTKGIQHLVCLLNMTTHRTETVGASEKSSPNQKSADRRHSLINEELLRAREDMLRGERVLVSVATALWRFSRSTINRRIMQRAGLVLTLVQLVRKKNEKILVPVLGILQGCATDAAFRLSIRTEGILKFLIKHLRCADARVRLQCSRTLYYCADDDKTKEMICTLGGLSALCLNLKSQTNEATRMLRSGWIDSNTGVTVECSSGERCSRKEENNNSSAGTNSPTESKQPEVRVSRLRMAGPTTSQARTGSASSRASVDLEDDSVNFQLLHTILATIGRCSTLESNLIALNELGATEYMIKLLNSLPQYLMTYRQPSCAVSPRLQKVTLLERVCALNIHCLSLIARLPAVQIQLVSSSSSLGNLIDLLTHISPDILVPTINAIASMAADTNLMHLLNKQNGFRYLFSLSFHVDTHVRTAALWAVRAFLKTAPSRSALLRPVSSSLGYLVQALRTEYTNLQTSIKKPNLEKEQILSALCSVLAEIASEDQGRAILIELGVVPFLANLTTIAQEDCLRIGISSAISQFGSSDSVIKFFRDREVLNALIEFLRLGSQELKISAAHALDALSTDSVICSSIRALDVTSAFLEIMCDAPHDLQTAAAHVIGRIARLSLSKSRSGTKH</sequence>
<dbReference type="InterPro" id="IPR016024">
    <property type="entry name" value="ARM-type_fold"/>
</dbReference>